<reference evidence="7" key="1">
    <citation type="journal article" date="2003" name="Science">
        <title>Collection, Mapping, and Annotation of Over 28,000 cDNA Clones from japonica Rice.</title>
        <authorList>
            <person name="Kikuchi S."/>
            <person name="Satoh K."/>
            <person name="Nagata T."/>
            <person name="Kawagashira N."/>
            <person name="Doi K."/>
            <person name="Kishimoto N."/>
            <person name="Yazaki J."/>
            <person name="Ishikawa M."/>
            <person name="Yamada H."/>
            <person name="Ooka H."/>
            <person name="Hotta I."/>
            <person name="Kojima K."/>
            <person name="Namiki T."/>
            <person name="Ohneda E."/>
            <person name="Yahagi W."/>
            <person name="Suzuki K."/>
            <person name="Li C."/>
            <person name="Ohtsuki K."/>
            <person name="Shishiki T."/>
            <person name="Otomo Y."/>
            <person name="Murakami K."/>
            <person name="Iida Y."/>
            <person name="Sugano S."/>
            <person name="Fujimura T."/>
            <person name="Suzuki Y."/>
            <person name="Tsunoda Y."/>
            <person name="Kurosaki T."/>
            <person name="Kodama T."/>
            <person name="Masuda H."/>
            <person name="Kobayashi M."/>
            <person name="Xie Q."/>
            <person name="Lu M."/>
            <person name="Narikawa R."/>
            <person name="Sugiyama A."/>
            <person name="Mizuno K."/>
            <person name="Yokomizo S."/>
            <person name="Niikura J."/>
            <person name="Ikeda R."/>
            <person name="Ishibiki J."/>
            <person name="Kawamata M."/>
            <person name="Yoshimura A."/>
            <person name="Miura J."/>
            <person name="Kusumegi T."/>
            <person name="Oka M."/>
            <person name="Ryu R."/>
            <person name="Ueda M."/>
            <person name="Matsubara K."/>
            <person name="Kawai J."/>
            <person name="Carninci P."/>
            <person name="Adachi J."/>
            <person name="Aizawa K."/>
            <person name="Arakawa T."/>
            <person name="Fukuda S."/>
            <person name="Hara A."/>
            <person name="Hashidume W."/>
            <person name="Hayatsu N."/>
            <person name="Imotani K."/>
            <person name="Ishii Y."/>
            <person name="Itoh M."/>
            <person name="Kagawa I."/>
            <person name="Kondo S."/>
            <person name="Konno H."/>
            <person name="Miyazaki A."/>
            <person name="Osato N."/>
            <person name="Ota Y."/>
            <person name="Saito R."/>
            <person name="Sasaki D."/>
            <person name="Sato K."/>
            <person name="Shibata K."/>
            <person name="Shinagawa A."/>
            <person name="Shiraki T."/>
            <person name="Yoshino M."/>
            <person name="Hayashizaki Y."/>
        </authorList>
    </citation>
    <scope>NUCLEOTIDE SEQUENCE</scope>
</reference>
<dbReference type="AlphaFoldDB" id="B7F194"/>
<proteinExistence type="evidence at transcript level"/>
<keyword evidence="9" id="KW-1185">Reference proteome</keyword>
<protein>
    <submittedName>
        <fullName evidence="8">Os04g0127100 protein</fullName>
    </submittedName>
    <submittedName>
        <fullName evidence="7">cDNA clone:002-142-F02, full insert sequence</fullName>
    </submittedName>
</protein>
<dbReference type="STRING" id="39947.B7F194"/>
<evidence type="ECO:0000259" key="6">
    <source>
        <dbReference type="Pfam" id="PF05922"/>
    </source>
</evidence>
<dbReference type="PANTHER" id="PTHR48222">
    <property type="entry name" value="PROTEINASE INHIBITOR, PROPEPTIDE"/>
    <property type="match status" value="1"/>
</dbReference>
<reference evidence="9" key="2">
    <citation type="journal article" date="2005" name="Nature">
        <title>The map-based sequence of the rice genome.</title>
        <authorList>
            <consortium name="International rice genome sequencing project (IRGSP)"/>
            <person name="Matsumoto T."/>
            <person name="Wu J."/>
            <person name="Kanamori H."/>
            <person name="Katayose Y."/>
            <person name="Fujisawa M."/>
            <person name="Namiki N."/>
            <person name="Mizuno H."/>
            <person name="Yamamoto K."/>
            <person name="Antonio B.A."/>
            <person name="Baba T."/>
            <person name="Sakata K."/>
            <person name="Nagamura Y."/>
            <person name="Aoki H."/>
            <person name="Arikawa K."/>
            <person name="Arita K."/>
            <person name="Bito T."/>
            <person name="Chiden Y."/>
            <person name="Fujitsuka N."/>
            <person name="Fukunaka R."/>
            <person name="Hamada M."/>
            <person name="Harada C."/>
            <person name="Hayashi A."/>
            <person name="Hijishita S."/>
            <person name="Honda M."/>
            <person name="Hosokawa S."/>
            <person name="Ichikawa Y."/>
            <person name="Idonuma A."/>
            <person name="Iijima M."/>
            <person name="Ikeda M."/>
            <person name="Ikeno M."/>
            <person name="Ito K."/>
            <person name="Ito S."/>
            <person name="Ito T."/>
            <person name="Ito Y."/>
            <person name="Ito Y."/>
            <person name="Iwabuchi A."/>
            <person name="Kamiya K."/>
            <person name="Karasawa W."/>
            <person name="Kurita K."/>
            <person name="Katagiri S."/>
            <person name="Kikuta A."/>
            <person name="Kobayashi H."/>
            <person name="Kobayashi N."/>
            <person name="Machita K."/>
            <person name="Maehara T."/>
            <person name="Masukawa M."/>
            <person name="Mizubayashi T."/>
            <person name="Mukai Y."/>
            <person name="Nagasaki H."/>
            <person name="Nagata Y."/>
            <person name="Naito S."/>
            <person name="Nakashima M."/>
            <person name="Nakama Y."/>
            <person name="Nakamichi Y."/>
            <person name="Nakamura M."/>
            <person name="Meguro A."/>
            <person name="Negishi M."/>
            <person name="Ohta I."/>
            <person name="Ohta T."/>
            <person name="Okamoto M."/>
            <person name="Ono N."/>
            <person name="Saji S."/>
            <person name="Sakaguchi M."/>
            <person name="Sakai K."/>
            <person name="Shibata M."/>
            <person name="Shimokawa T."/>
            <person name="Song J."/>
            <person name="Takazaki Y."/>
            <person name="Terasawa K."/>
            <person name="Tsugane M."/>
            <person name="Tsuji K."/>
            <person name="Ueda S."/>
            <person name="Waki K."/>
            <person name="Yamagata H."/>
            <person name="Yamamoto M."/>
            <person name="Yamamoto S."/>
            <person name="Yamane H."/>
            <person name="Yoshiki S."/>
            <person name="Yoshihara R."/>
            <person name="Yukawa K."/>
            <person name="Zhong H."/>
            <person name="Yano M."/>
            <person name="Yuan Q."/>
            <person name="Ouyang S."/>
            <person name="Liu J."/>
            <person name="Jones K.M."/>
            <person name="Gansberger K."/>
            <person name="Moffat K."/>
            <person name="Hill J."/>
            <person name="Bera J."/>
            <person name="Fadrosh D."/>
            <person name="Jin S."/>
            <person name="Johri S."/>
            <person name="Kim M."/>
            <person name="Overton L."/>
            <person name="Reardon M."/>
            <person name="Tsitrin T."/>
            <person name="Vuong H."/>
            <person name="Weaver B."/>
            <person name="Ciecko A."/>
            <person name="Tallon L."/>
            <person name="Jackson J."/>
            <person name="Pai G."/>
            <person name="Aken S.V."/>
            <person name="Utterback T."/>
            <person name="Reidmuller S."/>
            <person name="Feldblyum T."/>
            <person name="Hsiao J."/>
            <person name="Zismann V."/>
            <person name="Iobst S."/>
            <person name="de Vazeille A.R."/>
            <person name="Buell C.R."/>
            <person name="Ying K."/>
            <person name="Li Y."/>
            <person name="Lu T."/>
            <person name="Huang Y."/>
            <person name="Zhao Q."/>
            <person name="Feng Q."/>
            <person name="Zhang L."/>
            <person name="Zhu J."/>
            <person name="Weng Q."/>
            <person name="Mu J."/>
            <person name="Lu Y."/>
            <person name="Fan D."/>
            <person name="Liu Y."/>
            <person name="Guan J."/>
            <person name="Zhang Y."/>
            <person name="Yu S."/>
            <person name="Liu X."/>
            <person name="Zhang Y."/>
            <person name="Hong G."/>
            <person name="Han B."/>
            <person name="Choisne N."/>
            <person name="Demange N."/>
            <person name="Orjeda G."/>
            <person name="Samain S."/>
            <person name="Cattolico L."/>
            <person name="Pelletier E."/>
            <person name="Couloux A."/>
            <person name="Segurens B."/>
            <person name="Wincker P."/>
            <person name="D'Hont A."/>
            <person name="Scarpelli C."/>
            <person name="Weissenbach J."/>
            <person name="Salanoubat M."/>
            <person name="Quetier F."/>
            <person name="Yu Y."/>
            <person name="Kim H.R."/>
            <person name="Rambo T."/>
            <person name="Currie J."/>
            <person name="Collura K."/>
            <person name="Luo M."/>
            <person name="Yang T."/>
            <person name="Ammiraju J.S.S."/>
            <person name="Engler F."/>
            <person name="Soderlund C."/>
            <person name="Wing R.A."/>
            <person name="Palmer L.E."/>
            <person name="de la Bastide M."/>
            <person name="Spiegel L."/>
            <person name="Nascimento L."/>
            <person name="Zutavern T."/>
            <person name="O'Shaughnessy A."/>
            <person name="Dike S."/>
            <person name="Dedhia N."/>
            <person name="Preston R."/>
            <person name="Balija V."/>
            <person name="McCombie W.R."/>
            <person name="Chow T."/>
            <person name="Chen H."/>
            <person name="Chung M."/>
            <person name="Chen C."/>
            <person name="Shaw J."/>
            <person name="Wu H."/>
            <person name="Hsiao K."/>
            <person name="Chao Y."/>
            <person name="Chu M."/>
            <person name="Cheng C."/>
            <person name="Hour A."/>
            <person name="Lee P."/>
            <person name="Lin S."/>
            <person name="Lin Y."/>
            <person name="Liou J."/>
            <person name="Liu S."/>
            <person name="Hsing Y."/>
            <person name="Raghuvanshi S."/>
            <person name="Mohanty A."/>
            <person name="Bharti A.K."/>
            <person name="Gaur A."/>
            <person name="Gupta V."/>
            <person name="Kumar D."/>
            <person name="Ravi V."/>
            <person name="Vij S."/>
            <person name="Kapur A."/>
            <person name="Khurana P."/>
            <person name="Khurana P."/>
            <person name="Khurana J.P."/>
            <person name="Tyagi A.K."/>
            <person name="Gaikwad K."/>
            <person name="Singh A."/>
            <person name="Dalal V."/>
            <person name="Srivastava S."/>
            <person name="Dixit A."/>
            <person name="Pal A.K."/>
            <person name="Ghazi I.A."/>
            <person name="Yadav M."/>
            <person name="Pandit A."/>
            <person name="Bhargava A."/>
            <person name="Sureshbabu K."/>
            <person name="Batra K."/>
            <person name="Sharma T.R."/>
            <person name="Mohapatra T."/>
            <person name="Singh N.K."/>
            <person name="Messing J."/>
            <person name="Nelson A.B."/>
            <person name="Fuks G."/>
            <person name="Kavchok S."/>
            <person name="Keizer G."/>
            <person name="Linton E."/>
            <person name="Llaca V."/>
            <person name="Song R."/>
            <person name="Tanyolac B."/>
            <person name="Young S."/>
            <person name="Ho-Il K."/>
            <person name="Hahn J.H."/>
            <person name="Sangsakoo G."/>
            <person name="Vanavichit A."/>
            <person name="de Mattos Luiz.A.T."/>
            <person name="Zimmer P.D."/>
            <person name="Malone G."/>
            <person name="Dellagostin O."/>
            <person name="de Oliveira A.C."/>
            <person name="Bevan M."/>
            <person name="Bancroft I."/>
            <person name="Minx P."/>
            <person name="Cordum H."/>
            <person name="Wilson R."/>
            <person name="Cheng Z."/>
            <person name="Jin W."/>
            <person name="Jiang J."/>
            <person name="Leong S.A."/>
            <person name="Iwama H."/>
            <person name="Gojobori T."/>
            <person name="Itoh T."/>
            <person name="Niimura Y."/>
            <person name="Fujii Y."/>
            <person name="Habara T."/>
            <person name="Sakai H."/>
            <person name="Sato Y."/>
            <person name="Wilson G."/>
            <person name="Kumar K."/>
            <person name="McCouch S."/>
            <person name="Juretic N."/>
            <person name="Hoen D."/>
            <person name="Wright S."/>
            <person name="Bruskiewich R."/>
            <person name="Bureau T."/>
            <person name="Miyao A."/>
            <person name="Hirochika H."/>
            <person name="Nishikawa T."/>
            <person name="Kadowaki K."/>
            <person name="Sugiura M."/>
            <person name="Burr B."/>
            <person name="Sasaki T."/>
        </authorList>
    </citation>
    <scope>NUCLEOTIDE SEQUENCE [LARGE SCALE GENOMIC DNA]</scope>
    <source>
        <strain evidence="9">cv. Nipponbare</strain>
    </source>
</reference>
<dbReference type="GO" id="GO:0008236">
    <property type="term" value="F:serine-type peptidase activity"/>
    <property type="evidence" value="ECO:0007669"/>
    <property type="project" value="UniProtKB-KW"/>
</dbReference>
<keyword evidence="3 5" id="KW-0732">Signal</keyword>
<evidence type="ECO:0000313" key="9">
    <source>
        <dbReference type="Proteomes" id="UP000059680"/>
    </source>
</evidence>
<sequence length="129" mass="14687">MADAACNEGSHCRLVIVVLLLILLLPLQTFCQQSTTKKLYVVYLGDKQHEDPEQTTASHHDMLTAILGSKEEAHDSMIYSYKHGFSGFSAMLTESQAQEIAGNFCRNMTNSFHLERRKKYQENQEQSRC</sequence>
<reference evidence="8" key="5">
    <citation type="submission" date="2015-10" db="EMBL/GenBank/DDBJ databases">
        <authorList>
            <person name="Sakai H."/>
            <person name="Kawahara Y."/>
            <person name="Matsumoto T."/>
            <person name="Buell C.R."/>
            <person name="Itoh T."/>
        </authorList>
    </citation>
    <scope>NUCLEOTIDE SEQUENCE</scope>
</reference>
<evidence type="ECO:0000313" key="7">
    <source>
        <dbReference type="EMBL" id="BAG98391.1"/>
    </source>
</evidence>
<keyword evidence="4" id="KW-0378">Hydrolase</keyword>
<feature type="domain" description="Inhibitor I9" evidence="6">
    <location>
        <begin position="40"/>
        <end position="101"/>
    </location>
</feature>
<evidence type="ECO:0000256" key="2">
    <source>
        <dbReference type="ARBA" id="ARBA00022670"/>
    </source>
</evidence>
<comment type="similarity">
    <text evidence="1">Belongs to the peptidase S8 family.</text>
</comment>
<accession>B7F194</accession>
<dbReference type="Gene3D" id="3.30.70.80">
    <property type="entry name" value="Peptidase S8 propeptide/proteinase inhibitor I9"/>
    <property type="match status" value="1"/>
</dbReference>
<evidence type="ECO:0000256" key="3">
    <source>
        <dbReference type="ARBA" id="ARBA00022729"/>
    </source>
</evidence>
<dbReference type="PANTHER" id="PTHR48222:SF4">
    <property type="entry name" value="PROTEINASE INHIBITOR, PROPEPTIDE"/>
    <property type="match status" value="1"/>
</dbReference>
<dbReference type="PaxDb" id="39947-B7F194"/>
<dbReference type="FunFam" id="3.30.70.80:FF:000002">
    <property type="entry name" value="Subtilisin-like protease SBT5.3"/>
    <property type="match status" value="1"/>
</dbReference>
<dbReference type="OMA" id="AKTINYM"/>
<gene>
    <name evidence="8" type="ordered locus">Os04g0127100</name>
    <name evidence="8" type="ORF">OSNPB_040127100</name>
</gene>
<dbReference type="SMR" id="B7F194"/>
<name>B7F194_ORYSJ</name>
<evidence type="ECO:0000313" key="8">
    <source>
        <dbReference type="EMBL" id="BAS87678.1"/>
    </source>
</evidence>
<keyword evidence="4" id="KW-0720">Serine protease</keyword>
<dbReference type="Gramene" id="Os04t0127100-01">
    <property type="protein sequence ID" value="Os04t0127100-01"/>
    <property type="gene ID" value="Os04g0127100"/>
</dbReference>
<dbReference type="FunCoup" id="B7F194">
    <property type="interactions" value="3"/>
</dbReference>
<dbReference type="EMBL" id="AK108388">
    <property type="protein sequence ID" value="BAG98391.1"/>
    <property type="molecule type" value="mRNA"/>
</dbReference>
<dbReference type="GO" id="GO:0006508">
    <property type="term" value="P:proteolysis"/>
    <property type="evidence" value="ECO:0007669"/>
    <property type="project" value="UniProtKB-KW"/>
</dbReference>
<dbReference type="InParanoid" id="B7F194"/>
<reference evidence="8 9" key="4">
    <citation type="journal article" date="2013" name="Rice">
        <title>Improvement of the Oryza sativa Nipponbare reference genome using next generation sequence and optical map data.</title>
        <authorList>
            <person name="Kawahara Y."/>
            <person name="de la Bastide M."/>
            <person name="Hamilton J.P."/>
            <person name="Kanamori H."/>
            <person name="McCombie W.R."/>
            <person name="Ouyang S."/>
            <person name="Schwartz D.C."/>
            <person name="Tanaka T."/>
            <person name="Wu J."/>
            <person name="Zhou S."/>
            <person name="Childs K.L."/>
            <person name="Davidson R.M."/>
            <person name="Lin H."/>
            <person name="Quesada-Ocampo L."/>
            <person name="Vaillancourt B."/>
            <person name="Sakai H."/>
            <person name="Lee S.S."/>
            <person name="Kim J."/>
            <person name="Numa H."/>
            <person name="Itoh T."/>
            <person name="Buell C.R."/>
            <person name="Matsumoto T."/>
        </authorList>
    </citation>
    <scope>NUCLEOTIDE SEQUENCE [LARGE SCALE GENOMIC DNA]</scope>
    <source>
        <strain evidence="9">cv. Nipponbare</strain>
    </source>
</reference>
<reference evidence="8" key="3">
    <citation type="journal article" date="2013" name="Plant Cell Physiol.">
        <title>Rice Annotation Project Database (RAP-DB): an integrative and interactive database for rice genomics.</title>
        <authorList>
            <person name="Sakai H."/>
            <person name="Lee S.S."/>
            <person name="Tanaka T."/>
            <person name="Numa H."/>
            <person name="Kim J."/>
            <person name="Kawahara Y."/>
            <person name="Wakimoto H."/>
            <person name="Yang C.C."/>
            <person name="Iwamoto M."/>
            <person name="Abe T."/>
            <person name="Yamada Y."/>
            <person name="Muto A."/>
            <person name="Inokuchi H."/>
            <person name="Ikemura T."/>
            <person name="Matsumoto T."/>
            <person name="Sasaki T."/>
            <person name="Itoh T."/>
        </authorList>
    </citation>
    <scope>NUCLEOTIDE SEQUENCE</scope>
</reference>
<evidence type="ECO:0000256" key="1">
    <source>
        <dbReference type="ARBA" id="ARBA00011073"/>
    </source>
</evidence>
<feature type="signal peptide" evidence="5">
    <location>
        <begin position="1"/>
        <end position="31"/>
    </location>
</feature>
<evidence type="ECO:0000256" key="4">
    <source>
        <dbReference type="ARBA" id="ARBA00022825"/>
    </source>
</evidence>
<dbReference type="InterPro" id="IPR037045">
    <property type="entry name" value="S8pro/Inhibitor_I9_sf"/>
</dbReference>
<feature type="chain" id="PRO_5013520130" evidence="5">
    <location>
        <begin position="32"/>
        <end position="129"/>
    </location>
</feature>
<dbReference type="InterPro" id="IPR010259">
    <property type="entry name" value="S8pro/Inhibitor_I9"/>
</dbReference>
<dbReference type="Proteomes" id="UP000059680">
    <property type="component" value="Chromosome 4"/>
</dbReference>
<dbReference type="Pfam" id="PF05922">
    <property type="entry name" value="Inhibitor_I9"/>
    <property type="match status" value="1"/>
</dbReference>
<dbReference type="EMBL" id="AP014960">
    <property type="protein sequence ID" value="BAS87678.1"/>
    <property type="molecule type" value="Genomic_DNA"/>
</dbReference>
<evidence type="ECO:0000256" key="5">
    <source>
        <dbReference type="SAM" id="SignalP"/>
    </source>
</evidence>
<organism evidence="7">
    <name type="scientific">Oryza sativa subsp. japonica</name>
    <name type="common">Rice</name>
    <dbReference type="NCBI Taxonomy" id="39947"/>
    <lineage>
        <taxon>Eukaryota</taxon>
        <taxon>Viridiplantae</taxon>
        <taxon>Streptophyta</taxon>
        <taxon>Embryophyta</taxon>
        <taxon>Tracheophyta</taxon>
        <taxon>Spermatophyta</taxon>
        <taxon>Magnoliopsida</taxon>
        <taxon>Liliopsida</taxon>
        <taxon>Poales</taxon>
        <taxon>Poaceae</taxon>
        <taxon>BOP clade</taxon>
        <taxon>Oryzoideae</taxon>
        <taxon>Oryzeae</taxon>
        <taxon>Oryzinae</taxon>
        <taxon>Oryza</taxon>
        <taxon>Oryza sativa</taxon>
    </lineage>
</organism>
<dbReference type="HOGENOM" id="CLU_160307_0_0_1"/>
<keyword evidence="2" id="KW-0645">Protease</keyword>